<comment type="caution">
    <text evidence="1">The sequence shown here is derived from an EMBL/GenBank/DDBJ whole genome shotgun (WGS) entry which is preliminary data.</text>
</comment>
<sequence length="212" mass="23905">MTNATTRLHTPCNVKWSNPFRFDPNDDKHDKCVHFTAFARGTVYIVFSSIPTNKETWYSIEISTNGVVVYKGDKILDYSLNRNAVSIGSSNLYQSYFACLTETTESTVIEYGKTQANTNFGDNYLTIIDRTNPIHARFYTFANGEDDIAIMDIKVMPRSGLVQECKAGTVLDAAGHFCVRKPCHKACDELGGKVYTCIYMFIFIILILILKC</sequence>
<evidence type="ECO:0000313" key="1">
    <source>
        <dbReference type="EMBL" id="CAB4034140.1"/>
    </source>
</evidence>
<name>A0A6S7JXW6_PARCT</name>
<organism evidence="1 2">
    <name type="scientific">Paramuricea clavata</name>
    <name type="common">Red gorgonian</name>
    <name type="synonym">Violescent sea-whip</name>
    <dbReference type="NCBI Taxonomy" id="317549"/>
    <lineage>
        <taxon>Eukaryota</taxon>
        <taxon>Metazoa</taxon>
        <taxon>Cnidaria</taxon>
        <taxon>Anthozoa</taxon>
        <taxon>Octocorallia</taxon>
        <taxon>Malacalcyonacea</taxon>
        <taxon>Plexauridae</taxon>
        <taxon>Paramuricea</taxon>
    </lineage>
</organism>
<dbReference type="AlphaFoldDB" id="A0A6S7JXW6"/>
<protein>
    <submittedName>
        <fullName evidence="1">Uncharacterized protein</fullName>
    </submittedName>
</protein>
<dbReference type="EMBL" id="CACRXK020019859">
    <property type="protein sequence ID" value="CAB4034140.1"/>
    <property type="molecule type" value="Genomic_DNA"/>
</dbReference>
<gene>
    <name evidence="1" type="ORF">PACLA_8A071549</name>
</gene>
<dbReference type="PANTHER" id="PTHR46549">
    <property type="entry name" value="MACPF DOMAIN-CONTAINING PROTEIN"/>
    <property type="match status" value="1"/>
</dbReference>
<dbReference type="PANTHER" id="PTHR46549:SF1">
    <property type="entry name" value="MACPF DOMAIN-CONTAINING PROTEIN"/>
    <property type="match status" value="1"/>
</dbReference>
<keyword evidence="2" id="KW-1185">Reference proteome</keyword>
<reference evidence="1" key="1">
    <citation type="submission" date="2020-04" db="EMBL/GenBank/DDBJ databases">
        <authorList>
            <person name="Alioto T."/>
            <person name="Alioto T."/>
            <person name="Gomez Garrido J."/>
        </authorList>
    </citation>
    <scope>NUCLEOTIDE SEQUENCE</scope>
    <source>
        <strain evidence="1">A484AB</strain>
    </source>
</reference>
<accession>A0A6S7JXW6</accession>
<dbReference type="OrthoDB" id="5963326at2759"/>
<dbReference type="Proteomes" id="UP001152795">
    <property type="component" value="Unassembled WGS sequence"/>
</dbReference>
<proteinExistence type="predicted"/>
<evidence type="ECO:0000313" key="2">
    <source>
        <dbReference type="Proteomes" id="UP001152795"/>
    </source>
</evidence>